<dbReference type="GO" id="GO:0006094">
    <property type="term" value="P:gluconeogenesis"/>
    <property type="evidence" value="ECO:0007669"/>
    <property type="project" value="TreeGrafter"/>
</dbReference>
<dbReference type="Pfam" id="PF18913">
    <property type="entry name" value="FBPase_C"/>
    <property type="match status" value="1"/>
</dbReference>
<evidence type="ECO:0000256" key="2">
    <source>
        <dbReference type="ARBA" id="ARBA00022842"/>
    </source>
</evidence>
<comment type="pathway">
    <text evidence="3">Carbohydrate biosynthesis.</text>
</comment>
<keyword evidence="7" id="KW-1185">Reference proteome</keyword>
<dbReference type="GO" id="GO:0046872">
    <property type="term" value="F:metal ion binding"/>
    <property type="evidence" value="ECO:0007669"/>
    <property type="project" value="UniProtKB-KW"/>
</dbReference>
<proteinExistence type="predicted"/>
<dbReference type="GO" id="GO:0005986">
    <property type="term" value="P:sucrose biosynthetic process"/>
    <property type="evidence" value="ECO:0007669"/>
    <property type="project" value="TreeGrafter"/>
</dbReference>
<dbReference type="GO" id="GO:0006002">
    <property type="term" value="P:fructose 6-phosphate metabolic process"/>
    <property type="evidence" value="ECO:0007669"/>
    <property type="project" value="TreeGrafter"/>
</dbReference>
<dbReference type="GO" id="GO:0006000">
    <property type="term" value="P:fructose metabolic process"/>
    <property type="evidence" value="ECO:0007669"/>
    <property type="project" value="TreeGrafter"/>
</dbReference>
<accession>S2KKW3</accession>
<protein>
    <recommendedName>
        <fullName evidence="4">D-fructose-1,6-bisphosphate 1-phosphohydrolase</fullName>
    </recommendedName>
</protein>
<dbReference type="OrthoDB" id="10256725at2759"/>
<dbReference type="GO" id="GO:0042132">
    <property type="term" value="F:fructose 1,6-bisphosphate 1-phosphatase activity"/>
    <property type="evidence" value="ECO:0007669"/>
    <property type="project" value="TreeGrafter"/>
</dbReference>
<organism evidence="6 7">
    <name type="scientific">Mucor circinelloides f. circinelloides (strain 1006PhL)</name>
    <name type="common">Mucormycosis agent</name>
    <name type="synonym">Calyptromyces circinelloides</name>
    <dbReference type="NCBI Taxonomy" id="1220926"/>
    <lineage>
        <taxon>Eukaryota</taxon>
        <taxon>Fungi</taxon>
        <taxon>Fungi incertae sedis</taxon>
        <taxon>Mucoromycota</taxon>
        <taxon>Mucoromycotina</taxon>
        <taxon>Mucoromycetes</taxon>
        <taxon>Mucorales</taxon>
        <taxon>Mucorineae</taxon>
        <taxon>Mucoraceae</taxon>
        <taxon>Mucor</taxon>
    </lineage>
</organism>
<evidence type="ECO:0000313" key="6">
    <source>
        <dbReference type="EMBL" id="EPB93045.1"/>
    </source>
</evidence>
<evidence type="ECO:0000256" key="4">
    <source>
        <dbReference type="ARBA" id="ARBA00032973"/>
    </source>
</evidence>
<evidence type="ECO:0000259" key="5">
    <source>
        <dbReference type="Pfam" id="PF18913"/>
    </source>
</evidence>
<dbReference type="InterPro" id="IPR044015">
    <property type="entry name" value="FBPase_C_dom"/>
</dbReference>
<name>S2KKW3_MUCC1</name>
<sequence length="123" mass="14130">MCASENSVFSLLWRASISLPPRGKIYSINEGNYRYFDEPSKKYVDQVKQKYSARYVGSVVSDIHRTLLYGGIFGYPTDSKSKEKGKLRILYEDLVPEHIHDRSGIWLGIKEDDVEGLEACYKD</sequence>
<dbReference type="Proteomes" id="UP000014254">
    <property type="component" value="Unassembled WGS sequence"/>
</dbReference>
<dbReference type="STRING" id="1220926.S2KKW3"/>
<dbReference type="InterPro" id="IPR000146">
    <property type="entry name" value="FBPase_class-1"/>
</dbReference>
<dbReference type="EMBL" id="KE123896">
    <property type="protein sequence ID" value="EPB93045.1"/>
    <property type="molecule type" value="Genomic_DNA"/>
</dbReference>
<dbReference type="GO" id="GO:0005829">
    <property type="term" value="C:cytosol"/>
    <property type="evidence" value="ECO:0007669"/>
    <property type="project" value="TreeGrafter"/>
</dbReference>
<keyword evidence="1" id="KW-0479">Metal-binding</keyword>
<gene>
    <name evidence="6" type="ORF">HMPREF1544_00119</name>
</gene>
<evidence type="ECO:0000256" key="1">
    <source>
        <dbReference type="ARBA" id="ARBA00022723"/>
    </source>
</evidence>
<feature type="domain" description="Fructose-1-6-bisphosphatase class 1 C-terminal" evidence="5">
    <location>
        <begin position="19"/>
        <end position="92"/>
    </location>
</feature>
<dbReference type="SUPFAM" id="SSF56655">
    <property type="entry name" value="Carbohydrate phosphatase"/>
    <property type="match status" value="1"/>
</dbReference>
<dbReference type="Gene3D" id="3.40.190.80">
    <property type="match status" value="1"/>
</dbReference>
<keyword evidence="2" id="KW-0460">Magnesium</keyword>
<dbReference type="GO" id="GO:0030388">
    <property type="term" value="P:fructose 1,6-bisphosphate metabolic process"/>
    <property type="evidence" value="ECO:0007669"/>
    <property type="project" value="TreeGrafter"/>
</dbReference>
<dbReference type="eggNOG" id="KOG1458">
    <property type="taxonomic scope" value="Eukaryota"/>
</dbReference>
<dbReference type="PANTHER" id="PTHR11556:SF1">
    <property type="entry name" value="FRUCTOSE-BISPHOSPHATASE"/>
    <property type="match status" value="1"/>
</dbReference>
<reference evidence="7" key="1">
    <citation type="submission" date="2013-05" db="EMBL/GenBank/DDBJ databases">
        <title>The Genome sequence of Mucor circinelloides f. circinelloides 1006PhL.</title>
        <authorList>
            <consortium name="The Broad Institute Genomics Platform"/>
            <person name="Cuomo C."/>
            <person name="Earl A."/>
            <person name="Findley K."/>
            <person name="Lee S.C."/>
            <person name="Walker B."/>
            <person name="Young S."/>
            <person name="Zeng Q."/>
            <person name="Gargeya S."/>
            <person name="Fitzgerald M."/>
            <person name="Haas B."/>
            <person name="Abouelleil A."/>
            <person name="Allen A.W."/>
            <person name="Alvarado L."/>
            <person name="Arachchi H.M."/>
            <person name="Berlin A.M."/>
            <person name="Chapman S.B."/>
            <person name="Gainer-Dewar J."/>
            <person name="Goldberg J."/>
            <person name="Griggs A."/>
            <person name="Gujja S."/>
            <person name="Hansen M."/>
            <person name="Howarth C."/>
            <person name="Imamovic A."/>
            <person name="Ireland A."/>
            <person name="Larimer J."/>
            <person name="McCowan C."/>
            <person name="Murphy C."/>
            <person name="Pearson M."/>
            <person name="Poon T.W."/>
            <person name="Priest M."/>
            <person name="Roberts A."/>
            <person name="Saif S."/>
            <person name="Shea T."/>
            <person name="Sisk P."/>
            <person name="Sykes S."/>
            <person name="Wortman J."/>
            <person name="Nusbaum C."/>
            <person name="Birren B."/>
        </authorList>
    </citation>
    <scope>NUCLEOTIDE SEQUENCE [LARGE SCALE GENOMIC DNA]</scope>
    <source>
        <strain evidence="7">1006PhL</strain>
    </source>
</reference>
<dbReference type="InParanoid" id="S2KKW3"/>
<dbReference type="VEuPathDB" id="FungiDB:HMPREF1544_00119"/>
<dbReference type="AlphaFoldDB" id="S2KKW3"/>
<evidence type="ECO:0000313" key="7">
    <source>
        <dbReference type="Proteomes" id="UP000014254"/>
    </source>
</evidence>
<evidence type="ECO:0000256" key="3">
    <source>
        <dbReference type="ARBA" id="ARBA00024331"/>
    </source>
</evidence>
<dbReference type="PANTHER" id="PTHR11556">
    <property type="entry name" value="FRUCTOSE-1,6-BISPHOSPHATASE-RELATED"/>
    <property type="match status" value="1"/>
</dbReference>